<dbReference type="AlphaFoldDB" id="A0A1A9UFC2"/>
<sequence>MIRSPDERRALQQRPVNVRPCKAHRAVEEGECRKRRTATAPCSLRRPGGRTPTCEVPDLELKASHTRSLDNFNPLITNSLHERCTLNTSLQSMKISLRSQAEEEIVRDVNRKRALVAAYELNSFNNLDGFCIQQLKGLCSLNMKGCNKITDVTLKYGLKFNELKRLFLSSRIELSIGIESLVTLSVHRCRRIYADIEDRLTELSTLHNLNMDNANSMENPELFRLKRRFDY</sequence>
<proteinExistence type="predicted"/>
<dbReference type="VEuPathDB" id="VectorBase:GAUT003067"/>
<name>A0A1A9UFC2_GLOAU</name>
<evidence type="ECO:0000313" key="2">
    <source>
        <dbReference type="Proteomes" id="UP000078200"/>
    </source>
</evidence>
<organism evidence="1 2">
    <name type="scientific">Glossina austeni</name>
    <name type="common">Savannah tsetse fly</name>
    <dbReference type="NCBI Taxonomy" id="7395"/>
    <lineage>
        <taxon>Eukaryota</taxon>
        <taxon>Metazoa</taxon>
        <taxon>Ecdysozoa</taxon>
        <taxon>Arthropoda</taxon>
        <taxon>Hexapoda</taxon>
        <taxon>Insecta</taxon>
        <taxon>Pterygota</taxon>
        <taxon>Neoptera</taxon>
        <taxon>Endopterygota</taxon>
        <taxon>Diptera</taxon>
        <taxon>Brachycera</taxon>
        <taxon>Muscomorpha</taxon>
        <taxon>Hippoboscoidea</taxon>
        <taxon>Glossinidae</taxon>
        <taxon>Glossina</taxon>
    </lineage>
</organism>
<keyword evidence="2" id="KW-1185">Reference proteome</keyword>
<protein>
    <submittedName>
        <fullName evidence="1">Uncharacterized protein</fullName>
    </submittedName>
</protein>
<accession>A0A1A9UFC2</accession>
<reference evidence="1" key="1">
    <citation type="submission" date="2020-05" db="UniProtKB">
        <authorList>
            <consortium name="EnsemblMetazoa"/>
        </authorList>
    </citation>
    <scope>IDENTIFICATION</scope>
    <source>
        <strain evidence="1">TTRI</strain>
    </source>
</reference>
<dbReference type="InterPro" id="IPR032675">
    <property type="entry name" value="LRR_dom_sf"/>
</dbReference>
<dbReference type="EnsemblMetazoa" id="GAUT003067-RA">
    <property type="protein sequence ID" value="GAUT003067-PA"/>
    <property type="gene ID" value="GAUT003067"/>
</dbReference>
<evidence type="ECO:0000313" key="1">
    <source>
        <dbReference type="EnsemblMetazoa" id="GAUT003067-PA"/>
    </source>
</evidence>
<dbReference type="Proteomes" id="UP000078200">
    <property type="component" value="Unassembled WGS sequence"/>
</dbReference>
<dbReference type="SUPFAM" id="SSF52047">
    <property type="entry name" value="RNI-like"/>
    <property type="match status" value="1"/>
</dbReference>
<dbReference type="Gene3D" id="3.80.10.10">
    <property type="entry name" value="Ribonuclease Inhibitor"/>
    <property type="match status" value="1"/>
</dbReference>
<dbReference type="STRING" id="7395.A0A1A9UFC2"/>